<evidence type="ECO:0000313" key="3">
    <source>
        <dbReference type="Proteomes" id="UP000215914"/>
    </source>
</evidence>
<organism evidence="2 3">
    <name type="scientific">Helianthus annuus</name>
    <name type="common">Common sunflower</name>
    <dbReference type="NCBI Taxonomy" id="4232"/>
    <lineage>
        <taxon>Eukaryota</taxon>
        <taxon>Viridiplantae</taxon>
        <taxon>Streptophyta</taxon>
        <taxon>Embryophyta</taxon>
        <taxon>Tracheophyta</taxon>
        <taxon>Spermatophyta</taxon>
        <taxon>Magnoliopsida</taxon>
        <taxon>eudicotyledons</taxon>
        <taxon>Gunneridae</taxon>
        <taxon>Pentapetalae</taxon>
        <taxon>asterids</taxon>
        <taxon>campanulids</taxon>
        <taxon>Asterales</taxon>
        <taxon>Asteraceae</taxon>
        <taxon>Asteroideae</taxon>
        <taxon>Heliantheae alliance</taxon>
        <taxon>Heliantheae</taxon>
        <taxon>Helianthus</taxon>
    </lineage>
</organism>
<sequence>MRDVNLSDCNDRWLWLPEDSGEFSVKSAFVLVGSKEVDSSRFIWEWCKWIPLKCNVFAWRAVMERLPTKVELRKRNIQVGEVTCPLCGSGEESADHLFTACSFATAIWSKISSWCKVPFIMAFSFKDVLVAHRFCGLKGKLSLAYQGIVLTSCWLIWKARNDCVFNGKSPKVEEVFCSIRSLGFLWLSNRSKCIDMSWVEWCKFV</sequence>
<keyword evidence="2" id="KW-0548">Nucleotidyltransferase</keyword>
<evidence type="ECO:0000313" key="2">
    <source>
        <dbReference type="EMBL" id="KAF5758791.1"/>
    </source>
</evidence>
<reference evidence="2" key="1">
    <citation type="journal article" date="2017" name="Nature">
        <title>The sunflower genome provides insights into oil metabolism, flowering and Asterid evolution.</title>
        <authorList>
            <person name="Badouin H."/>
            <person name="Gouzy J."/>
            <person name="Grassa C.J."/>
            <person name="Murat F."/>
            <person name="Staton S.E."/>
            <person name="Cottret L."/>
            <person name="Lelandais-Briere C."/>
            <person name="Owens G.L."/>
            <person name="Carrere S."/>
            <person name="Mayjonade B."/>
            <person name="Legrand L."/>
            <person name="Gill N."/>
            <person name="Kane N.C."/>
            <person name="Bowers J.E."/>
            <person name="Hubner S."/>
            <person name="Bellec A."/>
            <person name="Berard A."/>
            <person name="Berges H."/>
            <person name="Blanchet N."/>
            <person name="Boniface M.C."/>
            <person name="Brunel D."/>
            <person name="Catrice O."/>
            <person name="Chaidir N."/>
            <person name="Claudel C."/>
            <person name="Donnadieu C."/>
            <person name="Faraut T."/>
            <person name="Fievet G."/>
            <person name="Helmstetter N."/>
            <person name="King M."/>
            <person name="Knapp S.J."/>
            <person name="Lai Z."/>
            <person name="Le Paslier M.C."/>
            <person name="Lippi Y."/>
            <person name="Lorenzon L."/>
            <person name="Mandel J.R."/>
            <person name="Marage G."/>
            <person name="Marchand G."/>
            <person name="Marquand E."/>
            <person name="Bret-Mestries E."/>
            <person name="Morien E."/>
            <person name="Nambeesan S."/>
            <person name="Nguyen T."/>
            <person name="Pegot-Espagnet P."/>
            <person name="Pouilly N."/>
            <person name="Raftis F."/>
            <person name="Sallet E."/>
            <person name="Schiex T."/>
            <person name="Thomas J."/>
            <person name="Vandecasteele C."/>
            <person name="Vares D."/>
            <person name="Vear F."/>
            <person name="Vautrin S."/>
            <person name="Crespi M."/>
            <person name="Mangin B."/>
            <person name="Burke J.M."/>
            <person name="Salse J."/>
            <person name="Munos S."/>
            <person name="Vincourt P."/>
            <person name="Rieseberg L.H."/>
            <person name="Langlade N.B."/>
        </authorList>
    </citation>
    <scope>NUCLEOTIDE SEQUENCE</scope>
    <source>
        <tissue evidence="2">Leaves</tissue>
    </source>
</reference>
<dbReference type="Proteomes" id="UP000215914">
    <property type="component" value="Unassembled WGS sequence"/>
</dbReference>
<dbReference type="PANTHER" id="PTHR33116:SF78">
    <property type="entry name" value="OS12G0587133 PROTEIN"/>
    <property type="match status" value="1"/>
</dbReference>
<dbReference type="AlphaFoldDB" id="A0A9K3DNU5"/>
<reference evidence="2" key="2">
    <citation type="submission" date="2020-06" db="EMBL/GenBank/DDBJ databases">
        <title>Helianthus annuus Genome sequencing and assembly Release 2.</title>
        <authorList>
            <person name="Gouzy J."/>
            <person name="Langlade N."/>
            <person name="Munos S."/>
        </authorList>
    </citation>
    <scope>NUCLEOTIDE SEQUENCE</scope>
    <source>
        <tissue evidence="2">Leaves</tissue>
    </source>
</reference>
<proteinExistence type="predicted"/>
<comment type="caution">
    <text evidence="2">The sequence shown here is derived from an EMBL/GenBank/DDBJ whole genome shotgun (WGS) entry which is preliminary data.</text>
</comment>
<dbReference type="EMBL" id="MNCJ02000331">
    <property type="protein sequence ID" value="KAF5758791.1"/>
    <property type="molecule type" value="Genomic_DNA"/>
</dbReference>
<dbReference type="PANTHER" id="PTHR33116">
    <property type="entry name" value="REVERSE TRANSCRIPTASE ZINC-BINDING DOMAIN-CONTAINING PROTEIN-RELATED-RELATED"/>
    <property type="match status" value="1"/>
</dbReference>
<accession>A0A9K3DNU5</accession>
<dbReference type="InterPro" id="IPR026960">
    <property type="entry name" value="RVT-Znf"/>
</dbReference>
<evidence type="ECO:0000259" key="1">
    <source>
        <dbReference type="Pfam" id="PF13966"/>
    </source>
</evidence>
<dbReference type="Pfam" id="PF13966">
    <property type="entry name" value="zf-RVT"/>
    <property type="match status" value="1"/>
</dbReference>
<keyword evidence="2" id="KW-0808">Transferase</keyword>
<keyword evidence="2" id="KW-0695">RNA-directed DNA polymerase</keyword>
<dbReference type="Gramene" id="mRNA:HanXRQr2_Chr16g0733461">
    <property type="protein sequence ID" value="CDS:HanXRQr2_Chr16g0733461.1"/>
    <property type="gene ID" value="HanXRQr2_Chr16g0733461"/>
</dbReference>
<keyword evidence="3" id="KW-1185">Reference proteome</keyword>
<feature type="domain" description="Reverse transcriptase zinc-binding" evidence="1">
    <location>
        <begin position="23"/>
        <end position="108"/>
    </location>
</feature>
<dbReference type="GO" id="GO:0003964">
    <property type="term" value="F:RNA-directed DNA polymerase activity"/>
    <property type="evidence" value="ECO:0007669"/>
    <property type="project" value="UniProtKB-KW"/>
</dbReference>
<protein>
    <submittedName>
        <fullName evidence="2">Reverse transcriptase zinc-binding domain-containing protein</fullName>
    </submittedName>
</protein>
<gene>
    <name evidence="2" type="ORF">HanXRQr2_Chr16g0733461</name>
</gene>
<name>A0A9K3DNU5_HELAN</name>